<comment type="caution">
    <text evidence="1">The sequence shown here is derived from an EMBL/GenBank/DDBJ whole genome shotgun (WGS) entry which is preliminary data.</text>
</comment>
<dbReference type="EMBL" id="RXHI01000010">
    <property type="protein sequence ID" value="RUA22770.1"/>
    <property type="molecule type" value="Genomic_DNA"/>
</dbReference>
<proteinExistence type="predicted"/>
<dbReference type="AlphaFoldDB" id="A0A3S0Q1D1"/>
<gene>
    <name evidence="1" type="ORF">DSL92_04035</name>
</gene>
<organism evidence="1">
    <name type="scientific">Billgrantia gudaonensis</name>
    <dbReference type="NCBI Taxonomy" id="376427"/>
    <lineage>
        <taxon>Bacteria</taxon>
        <taxon>Pseudomonadati</taxon>
        <taxon>Pseudomonadota</taxon>
        <taxon>Gammaproteobacteria</taxon>
        <taxon>Oceanospirillales</taxon>
        <taxon>Halomonadaceae</taxon>
        <taxon>Billgrantia</taxon>
    </lineage>
</organism>
<reference evidence="1" key="1">
    <citation type="submission" date="2018-12" db="EMBL/GenBank/DDBJ databases">
        <authorList>
            <person name="Jadhav K."/>
            <person name="Kushwaha B."/>
            <person name="Jadhav I."/>
        </authorList>
    </citation>
    <scope>NUCLEOTIDE SEQUENCE [LARGE SCALE GENOMIC DNA]</scope>
    <source>
        <strain evidence="1">SBS 10</strain>
    </source>
</reference>
<protein>
    <submittedName>
        <fullName evidence="1">Uncharacterized protein</fullName>
    </submittedName>
</protein>
<name>A0A3S0Q1D1_9GAMM</name>
<accession>A0A3S0Q1D1</accession>
<evidence type="ECO:0000313" key="1">
    <source>
        <dbReference type="EMBL" id="RUA22770.1"/>
    </source>
</evidence>
<sequence>MPAARRSKVPGVIESLTDVFDMPVKVDGDRVVTFGDVGWIPTFKDPDGFARIDGDPLWCWRFPSAGANLIATGGVTRRPRSGGRAVARAARRDHHHGPVRHGGGDALRAAQQRDHRRGTGAVVIPPYGGAQRAHGGLNSSRCLHRHSGLIWAIGYTLNIVRLRADPGRWLLVDGAIAGQRTGPTG</sequence>